<name>A0A101HIW9_9BACT</name>
<dbReference type="EMBL" id="LGGO01000013">
    <property type="protein sequence ID" value="KUK77673.1"/>
    <property type="molecule type" value="Genomic_DNA"/>
</dbReference>
<evidence type="ECO:0000313" key="2">
    <source>
        <dbReference type="Proteomes" id="UP000053904"/>
    </source>
</evidence>
<sequence>MNTELGTIETEPIYEKADIPSLAAALTIYVTAFSKPPFNEKWTVQEGDFNPEEFEDLNSFLINVLDKPQDLIINSIANDKQINQFRDIKFETVYPLNKIISSYAEALRDPEAVLLLKGNSNDIYRLSEGERINANTSPTAVARFVNYSPEKINSLKSEISSYLSDEDIQEVMNDLLDANRILYLAETVNLNENILQLGSFTRQSTDIYKEKYGKKLPDRVMYLTKPGTEVERNNGKRNLNRRFMKAIIERNYPKGTQFEHKRFTFTDFNGEDILIYLSKIDEVA</sequence>
<dbReference type="Proteomes" id="UP000053904">
    <property type="component" value="Unassembled WGS sequence"/>
</dbReference>
<reference evidence="2" key="1">
    <citation type="journal article" date="2015" name="MBio">
        <title>Genome-Resolved Metagenomic Analysis Reveals Roles for Candidate Phyla and Other Microbial Community Members in Biogeochemical Transformations in Oil Reservoirs.</title>
        <authorList>
            <person name="Hu P."/>
            <person name="Tom L."/>
            <person name="Singh A."/>
            <person name="Thomas B.C."/>
            <person name="Baker B.J."/>
            <person name="Piceno Y.M."/>
            <person name="Andersen G.L."/>
            <person name="Banfield J.F."/>
        </authorList>
    </citation>
    <scope>NUCLEOTIDE SEQUENCE [LARGE SCALE GENOMIC DNA]</scope>
</reference>
<organism evidence="1 2">
    <name type="scientific">candidate division WS6 bacterium 34_10</name>
    <dbReference type="NCBI Taxonomy" id="1641389"/>
    <lineage>
        <taxon>Bacteria</taxon>
        <taxon>Candidatus Dojkabacteria</taxon>
    </lineage>
</organism>
<dbReference type="AlphaFoldDB" id="A0A101HIW9"/>
<proteinExistence type="predicted"/>
<accession>A0A101HIW9</accession>
<comment type="caution">
    <text evidence="1">The sequence shown here is derived from an EMBL/GenBank/DDBJ whole genome shotgun (WGS) entry which is preliminary data.</text>
</comment>
<evidence type="ECO:0000313" key="1">
    <source>
        <dbReference type="EMBL" id="KUK77673.1"/>
    </source>
</evidence>
<protein>
    <submittedName>
        <fullName evidence="1">Uncharacterized protein</fullName>
    </submittedName>
</protein>
<gene>
    <name evidence="1" type="ORF">XD93_0164</name>
</gene>